<feature type="chain" id="PRO_5033987183" description="Toxin co-regulated pilus biosynthesis protein Q C-terminal domain-containing protein" evidence="1">
    <location>
        <begin position="25"/>
        <end position="365"/>
    </location>
</feature>
<comment type="caution">
    <text evidence="2">The sequence shown here is derived from an EMBL/GenBank/DDBJ whole genome shotgun (WGS) entry which is preliminary data.</text>
</comment>
<keyword evidence="1" id="KW-0732">Signal</keyword>
<evidence type="ECO:0000313" key="2">
    <source>
        <dbReference type="EMBL" id="HAS8542155.1"/>
    </source>
</evidence>
<organism evidence="2">
    <name type="scientific">Vibrio vulnificus</name>
    <dbReference type="NCBI Taxonomy" id="672"/>
    <lineage>
        <taxon>Bacteria</taxon>
        <taxon>Pseudomonadati</taxon>
        <taxon>Pseudomonadota</taxon>
        <taxon>Gammaproteobacteria</taxon>
        <taxon>Vibrionales</taxon>
        <taxon>Vibrionaceae</taxon>
        <taxon>Vibrio</taxon>
    </lineage>
</organism>
<evidence type="ECO:0000256" key="1">
    <source>
        <dbReference type="SAM" id="SignalP"/>
    </source>
</evidence>
<feature type="signal peptide" evidence="1">
    <location>
        <begin position="1"/>
        <end position="24"/>
    </location>
</feature>
<name>A0A8H9THH5_VIBVL</name>
<dbReference type="EMBL" id="DACRBY010000032">
    <property type="protein sequence ID" value="HAS8542155.1"/>
    <property type="molecule type" value="Genomic_DNA"/>
</dbReference>
<gene>
    <name evidence="2" type="ORF">I7730_20410</name>
</gene>
<evidence type="ECO:0008006" key="3">
    <source>
        <dbReference type="Google" id="ProtNLM"/>
    </source>
</evidence>
<protein>
    <recommendedName>
        <fullName evidence="3">Toxin co-regulated pilus biosynthesis protein Q C-terminal domain-containing protein</fullName>
    </recommendedName>
</protein>
<accession>A0A8H9THH5</accession>
<dbReference type="AlphaFoldDB" id="A0A8H9THH5"/>
<proteinExistence type="predicted"/>
<sequence>MNSKSILAKFILASLCGYSTASIAQSVIVTDAPRGYVRVDPINYALSANLTNRGEPKYIKKQIDLVVADLPLSLIMDNLIPNGWSVQYGEGVAMKSVSIGGDGNWDEVLQSIVDENGLMGSVDWNSNSIFLQNNDVSETPEIANVGIEDFKVESNLSNESAKVAVMEQSDIGEAQKIADSLVGNEKVDIEKLVFEVDWLEPKDTVDLQKPISLEPKVADKEIDKAIQLKAEHRNRTLQSEYKRAYILPGEGSFEEFANAGGSIGSGEANNDEEYIYVYRQGKLFKTIDEWAKANGFIVKNEIADKNIDYTNIANYKIKGQFKEVTTMLLDKYKNARVPVNHTFMIHGDTKVLHIFESKFESLYVK</sequence>
<reference evidence="2" key="2">
    <citation type="submission" date="2019-01" db="EMBL/GenBank/DDBJ databases">
        <authorList>
            <consortium name="NCBI Pathogen Detection Project"/>
        </authorList>
    </citation>
    <scope>NUCLEOTIDE SEQUENCE</scope>
    <source>
        <strain evidence="2">BCW_3452</strain>
    </source>
</reference>
<dbReference type="Proteomes" id="UP000863257">
    <property type="component" value="Unassembled WGS sequence"/>
</dbReference>
<reference evidence="2" key="1">
    <citation type="journal article" date="2018" name="Genome Biol.">
        <title>SKESA: strategic k-mer extension for scrupulous assemblies.</title>
        <authorList>
            <person name="Souvorov A."/>
            <person name="Agarwala R."/>
            <person name="Lipman D.J."/>
        </authorList>
    </citation>
    <scope>NUCLEOTIDE SEQUENCE</scope>
    <source>
        <strain evidence="2">BCW_3452</strain>
    </source>
</reference>